<dbReference type="InterPro" id="IPR009057">
    <property type="entry name" value="Homeodomain-like_sf"/>
</dbReference>
<keyword evidence="1" id="KW-0805">Transcription regulation</keyword>
<evidence type="ECO:0000313" key="5">
    <source>
        <dbReference type="EMBL" id="MBP1039827.1"/>
    </source>
</evidence>
<evidence type="ECO:0000259" key="4">
    <source>
        <dbReference type="PROSITE" id="PS01124"/>
    </source>
</evidence>
<name>A0A940P8D1_9ENTE</name>
<dbReference type="RefSeq" id="WP_209524711.1">
    <property type="nucleotide sequence ID" value="NZ_JAEEGA010000001.1"/>
</dbReference>
<dbReference type="AlphaFoldDB" id="A0A940P8D1"/>
<dbReference type="Pfam" id="PF12833">
    <property type="entry name" value="HTH_18"/>
    <property type="match status" value="1"/>
</dbReference>
<keyword evidence="2" id="KW-0238">DNA-binding</keyword>
<feature type="domain" description="HTH araC/xylS-type" evidence="4">
    <location>
        <begin position="159"/>
        <end position="258"/>
    </location>
</feature>
<organism evidence="5 6">
    <name type="scientific">Vagococcus allomyrinae</name>
    <dbReference type="NCBI Taxonomy" id="2794353"/>
    <lineage>
        <taxon>Bacteria</taxon>
        <taxon>Bacillati</taxon>
        <taxon>Bacillota</taxon>
        <taxon>Bacilli</taxon>
        <taxon>Lactobacillales</taxon>
        <taxon>Enterococcaceae</taxon>
        <taxon>Vagococcus</taxon>
    </lineage>
</organism>
<dbReference type="Gene3D" id="1.10.10.60">
    <property type="entry name" value="Homeodomain-like"/>
    <property type="match status" value="1"/>
</dbReference>
<dbReference type="EMBL" id="JAEEGA010000001">
    <property type="protein sequence ID" value="MBP1039827.1"/>
    <property type="molecule type" value="Genomic_DNA"/>
</dbReference>
<dbReference type="SMART" id="SM00342">
    <property type="entry name" value="HTH_ARAC"/>
    <property type="match status" value="1"/>
</dbReference>
<comment type="caution">
    <text evidence="5">The sequence shown here is derived from an EMBL/GenBank/DDBJ whole genome shotgun (WGS) entry which is preliminary data.</text>
</comment>
<keyword evidence="6" id="KW-1185">Reference proteome</keyword>
<gene>
    <name evidence="5" type="ORF">I6N95_02270</name>
</gene>
<dbReference type="GO" id="GO:0043565">
    <property type="term" value="F:sequence-specific DNA binding"/>
    <property type="evidence" value="ECO:0007669"/>
    <property type="project" value="InterPro"/>
</dbReference>
<dbReference type="PANTHER" id="PTHR46796">
    <property type="entry name" value="HTH-TYPE TRANSCRIPTIONAL ACTIVATOR RHAS-RELATED"/>
    <property type="match status" value="1"/>
</dbReference>
<evidence type="ECO:0000256" key="1">
    <source>
        <dbReference type="ARBA" id="ARBA00023015"/>
    </source>
</evidence>
<evidence type="ECO:0000313" key="6">
    <source>
        <dbReference type="Proteomes" id="UP000674938"/>
    </source>
</evidence>
<dbReference type="InterPro" id="IPR046532">
    <property type="entry name" value="DUF6597"/>
</dbReference>
<dbReference type="GO" id="GO:0003700">
    <property type="term" value="F:DNA-binding transcription factor activity"/>
    <property type="evidence" value="ECO:0007669"/>
    <property type="project" value="InterPro"/>
</dbReference>
<evidence type="ECO:0000256" key="2">
    <source>
        <dbReference type="ARBA" id="ARBA00023125"/>
    </source>
</evidence>
<dbReference type="Pfam" id="PF20240">
    <property type="entry name" value="DUF6597"/>
    <property type="match status" value="1"/>
</dbReference>
<dbReference type="PROSITE" id="PS01124">
    <property type="entry name" value="HTH_ARAC_FAMILY_2"/>
    <property type="match status" value="1"/>
</dbReference>
<dbReference type="SUPFAM" id="SSF46689">
    <property type="entry name" value="Homeodomain-like"/>
    <property type="match status" value="1"/>
</dbReference>
<evidence type="ECO:0000256" key="3">
    <source>
        <dbReference type="ARBA" id="ARBA00023163"/>
    </source>
</evidence>
<reference evidence="5" key="1">
    <citation type="submission" date="2020-12" db="EMBL/GenBank/DDBJ databases">
        <title>Vagococcus allomyrinae sp. nov. and Enterococcus lavae sp. nov., isolated from the larvae of Allomyrina dichotoma.</title>
        <authorList>
            <person name="Lee S.D."/>
        </authorList>
    </citation>
    <scope>NUCLEOTIDE SEQUENCE</scope>
    <source>
        <strain evidence="5">BWB3-3</strain>
    </source>
</reference>
<dbReference type="InterPro" id="IPR050204">
    <property type="entry name" value="AraC_XylS_family_regulators"/>
</dbReference>
<proteinExistence type="predicted"/>
<protein>
    <submittedName>
        <fullName evidence="5">AraC family transcriptional regulator</fullName>
    </submittedName>
</protein>
<keyword evidence="3" id="KW-0804">Transcription</keyword>
<dbReference type="InterPro" id="IPR018060">
    <property type="entry name" value="HTH_AraC"/>
</dbReference>
<sequence>MAEFKPVIWHEGTSHYYEVKPALPLQRLIDCYWVSLPQMNEIESRIIPDLCADFIMTFTPEMKLKQLRYSGPNTRYFLSIDQSSEVTLGIRFYLSSLRNWLPNNLSQTKDQLLVEWDGFAPFSKHLMMAMEMGLTCCQLISSFNEFFLKELSTEQTSSSSLIKNIIKNSLEMVDYREIICKEVVSERTIQRIFREETGLSPYEAYDILRFQKALKSMLINPARSLSDVALSHGYCDQAHYNRRFKVISGLTPSEVRQSCRNYPRHELNDKIN</sequence>
<dbReference type="Proteomes" id="UP000674938">
    <property type="component" value="Unassembled WGS sequence"/>
</dbReference>
<dbReference type="PANTHER" id="PTHR46796:SF13">
    <property type="entry name" value="HTH-TYPE TRANSCRIPTIONAL ACTIVATOR RHAS"/>
    <property type="match status" value="1"/>
</dbReference>
<accession>A0A940P8D1</accession>